<feature type="region of interest" description="Disordered" evidence="1">
    <location>
        <begin position="1"/>
        <end position="38"/>
    </location>
</feature>
<dbReference type="Proteomes" id="UP001528823">
    <property type="component" value="Unassembled WGS sequence"/>
</dbReference>
<evidence type="ECO:0000313" key="3">
    <source>
        <dbReference type="Proteomes" id="UP001528823"/>
    </source>
</evidence>
<keyword evidence="3" id="KW-1185">Reference proteome</keyword>
<protein>
    <submittedName>
        <fullName evidence="2">Uncharacterized protein</fullName>
    </submittedName>
</protein>
<evidence type="ECO:0000256" key="1">
    <source>
        <dbReference type="SAM" id="MobiDB-lite"/>
    </source>
</evidence>
<dbReference type="EMBL" id="JAPMOU010000006">
    <property type="protein sequence ID" value="MDE1461752.1"/>
    <property type="molecule type" value="Genomic_DNA"/>
</dbReference>
<sequence length="538" mass="60776">MYSNSINSNSPVQNYPAQEISSTNQGQLNGREVSYNSASQNSSALYNNATDQDKSENKQASSLDGRLDKPKVTLLIDGSAEKTRTLFFNTTGFDQPVRNSVIYNGQFETPFIEKYSKDEIPPTDTRWSVKDGALSSGINRFRISEGGETKTQEILSKVIKNKHSAKDLKDLITGFDGSNLSREDKLKAVNDPVRRVFESYYAKNAMESIFSDPAKYNKYFEFSEKQANYIRNNFLPEDIVKSFDKACAGEKSDFDAQFRAFLPRVKETIETLSGLTPDAKTKLLKVYQNRYLNLYLRNNEEASAKLPKEHWDGIFDLFKAPGKGRVEIKIAEGDMFRQADSQSVGLLRNFDASPADLRLNQQFSIKYKDDYKGSMESGKHTRCPDRLEISDPDHRDNNIEGSYTKQLFDKGVGTYINGPSGTILIEHGAIRACKELHKNADPRGLEDHLELQGLMFVYFDGGHSMNEIQYALADDRVTGKLHEAFDGREEFKNIAQNLFQEPSILEKSAKDAAVFYNSLRAKDDVHAELRSLGQFVKV</sequence>
<dbReference type="RefSeq" id="WP_274688111.1">
    <property type="nucleotide sequence ID" value="NZ_JAPMOU010000006.1"/>
</dbReference>
<proteinExistence type="predicted"/>
<accession>A0ABT5U5W9</accession>
<name>A0ABT5U5W9_9GAMM</name>
<organism evidence="2 3">
    <name type="scientific">Spartinivicinus poritis</name>
    <dbReference type="NCBI Taxonomy" id="2994640"/>
    <lineage>
        <taxon>Bacteria</taxon>
        <taxon>Pseudomonadati</taxon>
        <taxon>Pseudomonadota</taxon>
        <taxon>Gammaproteobacteria</taxon>
        <taxon>Oceanospirillales</taxon>
        <taxon>Zooshikellaceae</taxon>
        <taxon>Spartinivicinus</taxon>
    </lineage>
</organism>
<reference evidence="2 3" key="1">
    <citation type="submission" date="2022-11" db="EMBL/GenBank/DDBJ databases">
        <title>Spartinivicinus poritis sp. nov., isolated from scleractinian coral Porites lutea.</title>
        <authorList>
            <person name="Zhang G."/>
            <person name="Cai L."/>
            <person name="Wei Q."/>
        </authorList>
    </citation>
    <scope>NUCLEOTIDE SEQUENCE [LARGE SCALE GENOMIC DNA]</scope>
    <source>
        <strain evidence="2 3">A2-2</strain>
    </source>
</reference>
<evidence type="ECO:0000313" key="2">
    <source>
        <dbReference type="EMBL" id="MDE1461752.1"/>
    </source>
</evidence>
<comment type="caution">
    <text evidence="2">The sequence shown here is derived from an EMBL/GenBank/DDBJ whole genome shotgun (WGS) entry which is preliminary data.</text>
</comment>
<gene>
    <name evidence="2" type="ORF">ORQ98_07205</name>
</gene>